<organism evidence="1 2">
    <name type="scientific">Nocardia puris</name>
    <dbReference type="NCBI Taxonomy" id="208602"/>
    <lineage>
        <taxon>Bacteria</taxon>
        <taxon>Bacillati</taxon>
        <taxon>Actinomycetota</taxon>
        <taxon>Actinomycetes</taxon>
        <taxon>Mycobacteriales</taxon>
        <taxon>Nocardiaceae</taxon>
        <taxon>Nocardia</taxon>
    </lineage>
</organism>
<accession>A0A366DWA2</accession>
<protein>
    <submittedName>
        <fullName evidence="1">Uncharacterized protein</fullName>
    </submittedName>
</protein>
<comment type="caution">
    <text evidence="1">The sequence shown here is derived from an EMBL/GenBank/DDBJ whole genome shotgun (WGS) entry which is preliminary data.</text>
</comment>
<reference evidence="1 2" key="1">
    <citation type="submission" date="2018-06" db="EMBL/GenBank/DDBJ databases">
        <title>Genomic Encyclopedia of Type Strains, Phase IV (KMG-IV): sequencing the most valuable type-strain genomes for metagenomic binning, comparative biology and taxonomic classification.</title>
        <authorList>
            <person name="Goeker M."/>
        </authorList>
    </citation>
    <scope>NUCLEOTIDE SEQUENCE [LARGE SCALE GENOMIC DNA]</scope>
    <source>
        <strain evidence="1 2">DSM 44599</strain>
    </source>
</reference>
<dbReference type="EMBL" id="QNRE01000002">
    <property type="protein sequence ID" value="RBO94352.1"/>
    <property type="molecule type" value="Genomic_DNA"/>
</dbReference>
<evidence type="ECO:0000313" key="1">
    <source>
        <dbReference type="EMBL" id="RBO94352.1"/>
    </source>
</evidence>
<proteinExistence type="predicted"/>
<gene>
    <name evidence="1" type="ORF">DFR74_102775</name>
</gene>
<dbReference type="AlphaFoldDB" id="A0A366DWA2"/>
<dbReference type="STRING" id="1210090.GCA_001613185_05266"/>
<keyword evidence="2" id="KW-1185">Reference proteome</keyword>
<name>A0A366DWA2_9NOCA</name>
<evidence type="ECO:0000313" key="2">
    <source>
        <dbReference type="Proteomes" id="UP000252586"/>
    </source>
</evidence>
<dbReference type="Proteomes" id="UP000252586">
    <property type="component" value="Unassembled WGS sequence"/>
</dbReference>
<sequence length="78" mass="8835">MDTTQPAGRLRSTTAQGATAVWYVHEGVVRVVSIVDADGRTTDLDGEHLGGCFDLMPRRLWERVRYEYETSRNNHKKG</sequence>
<dbReference type="RefSeq" id="WP_067512249.1">
    <property type="nucleotide sequence ID" value="NZ_CP107943.1"/>
</dbReference>